<evidence type="ECO:0000313" key="6">
    <source>
        <dbReference type="EMBL" id="PIE91969.1"/>
    </source>
</evidence>
<keyword evidence="2 4" id="KW-0378">Hydrolase</keyword>
<dbReference type="GO" id="GO:0016787">
    <property type="term" value="F:hydrolase activity"/>
    <property type="evidence" value="ECO:0007669"/>
    <property type="project" value="UniProtKB-KW"/>
</dbReference>
<evidence type="ECO:0000256" key="3">
    <source>
        <dbReference type="ARBA" id="ARBA00022842"/>
    </source>
</evidence>
<protein>
    <submittedName>
        <fullName evidence="6">DNA mismatch repair protein MutT</fullName>
    </submittedName>
</protein>
<gene>
    <name evidence="6" type="ORF">CO726_29180</name>
</gene>
<dbReference type="RefSeq" id="WP_097919711.1">
    <property type="nucleotide sequence ID" value="NZ_NWUW01000053.1"/>
</dbReference>
<proteinExistence type="inferred from homology"/>
<dbReference type="EMBL" id="NWUW01000053">
    <property type="protein sequence ID" value="PIE91969.1"/>
    <property type="molecule type" value="Genomic_DNA"/>
</dbReference>
<dbReference type="PANTHER" id="PTHR43046">
    <property type="entry name" value="GDP-MANNOSE MANNOSYL HYDROLASE"/>
    <property type="match status" value="1"/>
</dbReference>
<dbReference type="PRINTS" id="PR00502">
    <property type="entry name" value="NUDIXFAMILY"/>
</dbReference>
<name>A0A2G6Q6B3_9BACI</name>
<comment type="caution">
    <text evidence="6">The sequence shown here is derived from an EMBL/GenBank/DDBJ whole genome shotgun (WGS) entry which is preliminary data.</text>
</comment>
<evidence type="ECO:0000313" key="7">
    <source>
        <dbReference type="Proteomes" id="UP000228484"/>
    </source>
</evidence>
<evidence type="ECO:0000259" key="5">
    <source>
        <dbReference type="PROSITE" id="PS51462"/>
    </source>
</evidence>
<dbReference type="InterPro" id="IPR020476">
    <property type="entry name" value="Nudix_hydrolase"/>
</dbReference>
<dbReference type="AlphaFoldDB" id="A0A2G6Q6B3"/>
<dbReference type="Proteomes" id="UP000228484">
    <property type="component" value="Unassembled WGS sequence"/>
</dbReference>
<evidence type="ECO:0000256" key="4">
    <source>
        <dbReference type="RuleBase" id="RU003476"/>
    </source>
</evidence>
<dbReference type="InterPro" id="IPR015797">
    <property type="entry name" value="NUDIX_hydrolase-like_dom_sf"/>
</dbReference>
<accession>A0A2G6Q6B3</accession>
<evidence type="ECO:0000256" key="2">
    <source>
        <dbReference type="ARBA" id="ARBA00022801"/>
    </source>
</evidence>
<organism evidence="6 7">
    <name type="scientific">Bacillus fungorum</name>
    <dbReference type="NCBI Taxonomy" id="2039284"/>
    <lineage>
        <taxon>Bacteria</taxon>
        <taxon>Bacillati</taxon>
        <taxon>Bacillota</taxon>
        <taxon>Bacilli</taxon>
        <taxon>Bacillales</taxon>
        <taxon>Bacillaceae</taxon>
        <taxon>Bacillus</taxon>
    </lineage>
</organism>
<evidence type="ECO:0000256" key="1">
    <source>
        <dbReference type="ARBA" id="ARBA00001946"/>
    </source>
</evidence>
<dbReference type="PROSITE" id="PS51462">
    <property type="entry name" value="NUDIX"/>
    <property type="match status" value="1"/>
</dbReference>
<keyword evidence="7" id="KW-1185">Reference proteome</keyword>
<dbReference type="Gene3D" id="3.90.79.10">
    <property type="entry name" value="Nucleoside Triphosphate Pyrophosphohydrolase"/>
    <property type="match status" value="1"/>
</dbReference>
<dbReference type="PROSITE" id="PS00893">
    <property type="entry name" value="NUDIX_BOX"/>
    <property type="match status" value="1"/>
</dbReference>
<dbReference type="Pfam" id="PF00293">
    <property type="entry name" value="NUDIX"/>
    <property type="match status" value="1"/>
</dbReference>
<dbReference type="PANTHER" id="PTHR43046:SF12">
    <property type="entry name" value="GDP-MANNOSE MANNOSYL HYDROLASE"/>
    <property type="match status" value="1"/>
</dbReference>
<dbReference type="SUPFAM" id="SSF55811">
    <property type="entry name" value="Nudix"/>
    <property type="match status" value="1"/>
</dbReference>
<dbReference type="InterPro" id="IPR000086">
    <property type="entry name" value="NUDIX_hydrolase_dom"/>
</dbReference>
<sequence>MERVDVVYALIYDDTNQKILMVGNKRENGSEWSLPGGAREIGETLEQAVIRETFEETGLKVEIENIFAINEKFFPHAHAVIFTFVARIVGGEISIQDQNEITDISWINIKEAEKIMFYFPNGVQNLLKKGVAAPYYFQTK</sequence>
<dbReference type="CDD" id="cd02883">
    <property type="entry name" value="NUDIX_Hydrolase"/>
    <property type="match status" value="1"/>
</dbReference>
<comment type="cofactor">
    <cofactor evidence="1">
        <name>Mg(2+)</name>
        <dbReference type="ChEBI" id="CHEBI:18420"/>
    </cofactor>
</comment>
<keyword evidence="3" id="KW-0460">Magnesium</keyword>
<feature type="domain" description="Nudix hydrolase" evidence="5">
    <location>
        <begin position="2"/>
        <end position="129"/>
    </location>
</feature>
<reference evidence="6 7" key="1">
    <citation type="submission" date="2017-09" db="EMBL/GenBank/DDBJ databases">
        <title>Biocontrol bacteria screening and application from spent mushroom substrate.</title>
        <authorList>
            <person name="Sun X."/>
        </authorList>
    </citation>
    <scope>NUCLEOTIDE SEQUENCE [LARGE SCALE GENOMIC DNA]</scope>
    <source>
        <strain evidence="6 7">100374</strain>
    </source>
</reference>
<dbReference type="InterPro" id="IPR020084">
    <property type="entry name" value="NUDIX_hydrolase_CS"/>
</dbReference>
<comment type="similarity">
    <text evidence="4">Belongs to the Nudix hydrolase family.</text>
</comment>